<feature type="compositionally biased region" description="Low complexity" evidence="2">
    <location>
        <begin position="645"/>
        <end position="654"/>
    </location>
</feature>
<organism evidence="3 4">
    <name type="scientific">Undibacterium squillarum</name>
    <dbReference type="NCBI Taxonomy" id="1131567"/>
    <lineage>
        <taxon>Bacteria</taxon>
        <taxon>Pseudomonadati</taxon>
        <taxon>Pseudomonadota</taxon>
        <taxon>Betaproteobacteria</taxon>
        <taxon>Burkholderiales</taxon>
        <taxon>Oxalobacteraceae</taxon>
        <taxon>Undibacterium</taxon>
    </lineage>
</organism>
<dbReference type="Pfam" id="PF07793">
    <property type="entry name" value="DUF1631"/>
    <property type="match status" value="1"/>
</dbReference>
<sequence length="759" mass="84024">MLKSDNFAQSANAGSRENPEALLHSLVSVATHLMLAQVDAFSGRLSNALLAHSESAHDSREASLSFGAGQLLKKNTYAYYYLVSAELEKAFRRETTVLSGKAPAGTVSLQADDELSLVSYEEMDKKLAFSRAARAVELQAAEQYAALNMRFGSLLQKEALSIAQNPYRPEVILHALWDAWCQFDPEQGTHALVLPLLNADILFELTPVLHELNQHLVSKGILPDLQDSYRVRRNRSADKKVADDGERLRQFLSGNAENAATAAVAGGQGAQGAQGVQGNAPFGMTGQSGSAAGVAGIAGAAGAGISSAASAAGLQQLSALQNSQALMQWLTQEQGPVSLARMREQMPEAFHQGVAPQTLEVLSQVFDEVFRNDEIPVAVKQLISLLQIPVLKAAMLDQQFFFNNEHPARRLIDALSRFSPGVDESKAGQDPLLQSMQKHVERVTREFDQEIALFDEALRDLEAEVASQEKAAEQALQAPIRSALRKEKIRQATVTANHEVELRVGSGEIVAFVETFLENRWVKVLTLAYSVQDEKPQAVEDAIRTMDDLIWSVKPKITMPERQELLRRLPAILARLNKWLSLIKWDDADRIRFFAELAECHASIVRAPLELSPDRQLELAVEAAQRAAERRLEKRAEAERKSQEEQVAQQESSQDPYVQLVEQLERGIWLALQRDGLPEPVRVRLAWVSPMRSLYIFTTVQKDQTFSLSTQEVQQAFRSGQARLLEVEKIMDRALQEVVQRLPEAVADSPEPEIQEATA</sequence>
<comment type="caution">
    <text evidence="3">The sequence shown here is derived from an EMBL/GenBank/DDBJ whole genome shotgun (WGS) entry which is preliminary data.</text>
</comment>
<name>A0ABQ2XZW3_9BURK</name>
<dbReference type="Proteomes" id="UP000653343">
    <property type="component" value="Unassembled WGS sequence"/>
</dbReference>
<feature type="compositionally biased region" description="Basic and acidic residues" evidence="2">
    <location>
        <begin position="632"/>
        <end position="644"/>
    </location>
</feature>
<keyword evidence="4" id="KW-1185">Reference proteome</keyword>
<dbReference type="EMBL" id="BMYU01000004">
    <property type="protein sequence ID" value="GGX41254.1"/>
    <property type="molecule type" value="Genomic_DNA"/>
</dbReference>
<gene>
    <name evidence="3" type="ORF">GCM10010946_19670</name>
</gene>
<reference evidence="4" key="1">
    <citation type="journal article" date="2019" name="Int. J. Syst. Evol. Microbiol.">
        <title>The Global Catalogue of Microorganisms (GCM) 10K type strain sequencing project: providing services to taxonomists for standard genome sequencing and annotation.</title>
        <authorList>
            <consortium name="The Broad Institute Genomics Platform"/>
            <consortium name="The Broad Institute Genome Sequencing Center for Infectious Disease"/>
            <person name="Wu L."/>
            <person name="Ma J."/>
        </authorList>
    </citation>
    <scope>NUCLEOTIDE SEQUENCE [LARGE SCALE GENOMIC DNA]</scope>
    <source>
        <strain evidence="4">KCTC 23917</strain>
    </source>
</reference>
<evidence type="ECO:0000256" key="1">
    <source>
        <dbReference type="SAM" id="Coils"/>
    </source>
</evidence>
<protein>
    <recommendedName>
        <fullName evidence="5">DUF1631 family protein</fullName>
    </recommendedName>
</protein>
<evidence type="ECO:0000313" key="3">
    <source>
        <dbReference type="EMBL" id="GGX41254.1"/>
    </source>
</evidence>
<evidence type="ECO:0000256" key="2">
    <source>
        <dbReference type="SAM" id="MobiDB-lite"/>
    </source>
</evidence>
<keyword evidence="1" id="KW-0175">Coiled coil</keyword>
<accession>A0ABQ2XZW3</accession>
<dbReference type="InterPro" id="IPR012434">
    <property type="entry name" value="DUF1631"/>
</dbReference>
<feature type="region of interest" description="Disordered" evidence="2">
    <location>
        <begin position="632"/>
        <end position="654"/>
    </location>
</feature>
<feature type="coiled-coil region" evidence="1">
    <location>
        <begin position="451"/>
        <end position="478"/>
    </location>
</feature>
<proteinExistence type="predicted"/>
<evidence type="ECO:0008006" key="5">
    <source>
        <dbReference type="Google" id="ProtNLM"/>
    </source>
</evidence>
<dbReference type="RefSeq" id="WP_189357010.1">
    <property type="nucleotide sequence ID" value="NZ_BMYU01000004.1"/>
</dbReference>
<evidence type="ECO:0000313" key="4">
    <source>
        <dbReference type="Proteomes" id="UP000653343"/>
    </source>
</evidence>